<name>A0A645B062_9ZZZZ</name>
<proteinExistence type="predicted"/>
<reference evidence="1" key="1">
    <citation type="submission" date="2019-08" db="EMBL/GenBank/DDBJ databases">
        <authorList>
            <person name="Kucharzyk K."/>
            <person name="Murdoch R.W."/>
            <person name="Higgins S."/>
            <person name="Loffler F."/>
        </authorList>
    </citation>
    <scope>NUCLEOTIDE SEQUENCE</scope>
</reference>
<organism evidence="1">
    <name type="scientific">bioreactor metagenome</name>
    <dbReference type="NCBI Taxonomy" id="1076179"/>
    <lineage>
        <taxon>unclassified sequences</taxon>
        <taxon>metagenomes</taxon>
        <taxon>ecological metagenomes</taxon>
    </lineage>
</organism>
<sequence>MLKDNITCLILSCDKFNDLWKGNLKLFRQNWENREFQVFLVTDLQTSITFTDVNIISAGINTEWSDRLKFALQYVKTDYVFITLDDYFLINKVDNERIKHLVNLMIQEKYDYIRLFKKPTKATSKKIETENDLYNINLNVNYSVNLYPGLWSKKFLEFCVNNSRSAWMFEVNLNEQALLYNARCLVSYKDEYKILDVVRKGKLLHNAAIYFKNNPGIYDGSRDLQSYNYEIKLYIKTFIQEHIPKPLFKIARSIYVKLGGQSFTYQKSKD</sequence>
<evidence type="ECO:0000313" key="1">
    <source>
        <dbReference type="EMBL" id="MPM58820.1"/>
    </source>
</evidence>
<dbReference type="EMBL" id="VSSQ01016970">
    <property type="protein sequence ID" value="MPM58820.1"/>
    <property type="molecule type" value="Genomic_DNA"/>
</dbReference>
<protein>
    <recommendedName>
        <fullName evidence="2">Glycosyltransferase 2-like domain-containing protein</fullName>
    </recommendedName>
</protein>
<accession>A0A645B062</accession>
<gene>
    <name evidence="1" type="ORF">SDC9_105653</name>
</gene>
<comment type="caution">
    <text evidence="1">The sequence shown here is derived from an EMBL/GenBank/DDBJ whole genome shotgun (WGS) entry which is preliminary data.</text>
</comment>
<dbReference type="AlphaFoldDB" id="A0A645B062"/>
<evidence type="ECO:0008006" key="2">
    <source>
        <dbReference type="Google" id="ProtNLM"/>
    </source>
</evidence>